<reference evidence="1 2" key="1">
    <citation type="submission" date="2018-07" db="EMBL/GenBank/DDBJ databases">
        <title>Draft Genome Assemblies for Five Robust Yarrowia lipolytica Strains Exhibiting High Lipid Production and Pentose Sugar Utilization and Sugar Alcohol Secretion from Undetoxified Lignocellulosic Biomass Hydrolysates.</title>
        <authorList>
            <consortium name="DOE Joint Genome Institute"/>
            <person name="Walker C."/>
            <person name="Ryu S."/>
            <person name="Na H."/>
            <person name="Zane M."/>
            <person name="LaButti K."/>
            <person name="Lipzen A."/>
            <person name="Haridas S."/>
            <person name="Barry K."/>
            <person name="Grigoriev I.V."/>
            <person name="Quarterman J."/>
            <person name="Slininger P."/>
            <person name="Dien B."/>
            <person name="Trinh C.T."/>
        </authorList>
    </citation>
    <scope>NUCLEOTIDE SEQUENCE [LARGE SCALE GENOMIC DNA]</scope>
    <source>
        <strain evidence="1 2">YB392</strain>
    </source>
</reference>
<protein>
    <submittedName>
        <fullName evidence="1">Uncharacterized protein</fullName>
    </submittedName>
</protein>
<proteinExistence type="predicted"/>
<organism evidence="1 2">
    <name type="scientific">Yarrowia lipolytica</name>
    <name type="common">Candida lipolytica</name>
    <dbReference type="NCBI Taxonomy" id="4952"/>
    <lineage>
        <taxon>Eukaryota</taxon>
        <taxon>Fungi</taxon>
        <taxon>Dikarya</taxon>
        <taxon>Ascomycota</taxon>
        <taxon>Saccharomycotina</taxon>
        <taxon>Dipodascomycetes</taxon>
        <taxon>Dipodascales</taxon>
        <taxon>Dipodascales incertae sedis</taxon>
        <taxon>Yarrowia</taxon>
    </lineage>
</organism>
<dbReference type="EMBL" id="KZ859029">
    <property type="protein sequence ID" value="RDW24552.1"/>
    <property type="molecule type" value="Genomic_DNA"/>
</dbReference>
<evidence type="ECO:0000313" key="2">
    <source>
        <dbReference type="Proteomes" id="UP000256601"/>
    </source>
</evidence>
<dbReference type="Proteomes" id="UP000256601">
    <property type="component" value="Unassembled WGS sequence"/>
</dbReference>
<accession>A0A371C353</accession>
<sequence>MPQTSTQLLQLQQALEEFEFGMPHVGDGGLATDGIAAESAPQATGTECPDAF</sequence>
<dbReference type="VEuPathDB" id="FungiDB:YALI0_B07733g"/>
<evidence type="ECO:0000313" key="1">
    <source>
        <dbReference type="EMBL" id="RDW24552.1"/>
    </source>
</evidence>
<name>A0A371C353_YARLL</name>
<dbReference type="AlphaFoldDB" id="A0A371C353"/>
<gene>
    <name evidence="1" type="ORF">B0I71DRAFT_85659</name>
</gene>